<sequence length="114" mass="12126">MLGDTQQFPRSPVWRLHAAKRWLFWDAALAAFHKDDLERHLGRAGGLPGSRPPSPTSPRGCPPWGLPGGGGGGSLKTRPWSDVELGLNTSSVFTQGELGAPLPGLSMLPCEMGI</sequence>
<protein>
    <submittedName>
        <fullName evidence="2">Uncharacterized protein</fullName>
    </submittedName>
</protein>
<evidence type="ECO:0000256" key="1">
    <source>
        <dbReference type="SAM" id="MobiDB-lite"/>
    </source>
</evidence>
<feature type="region of interest" description="Disordered" evidence="1">
    <location>
        <begin position="40"/>
        <end position="80"/>
    </location>
</feature>
<organism evidence="2 3">
    <name type="scientific">Rangifer tarandus platyrhynchus</name>
    <name type="common">Svalbard reindeer</name>
    <dbReference type="NCBI Taxonomy" id="3082113"/>
    <lineage>
        <taxon>Eukaryota</taxon>
        <taxon>Metazoa</taxon>
        <taxon>Chordata</taxon>
        <taxon>Craniata</taxon>
        <taxon>Vertebrata</taxon>
        <taxon>Euteleostomi</taxon>
        <taxon>Mammalia</taxon>
        <taxon>Eutheria</taxon>
        <taxon>Laurasiatheria</taxon>
        <taxon>Artiodactyla</taxon>
        <taxon>Ruminantia</taxon>
        <taxon>Pecora</taxon>
        <taxon>Cervidae</taxon>
        <taxon>Odocoileinae</taxon>
        <taxon>Rangifer</taxon>
    </lineage>
</organism>
<dbReference type="EMBL" id="OX459944">
    <property type="protein sequence ID" value="CAI9178961.1"/>
    <property type="molecule type" value="Genomic_DNA"/>
</dbReference>
<proteinExistence type="predicted"/>
<feature type="compositionally biased region" description="Pro residues" evidence="1">
    <location>
        <begin position="50"/>
        <end position="65"/>
    </location>
</feature>
<keyword evidence="3" id="KW-1185">Reference proteome</keyword>
<gene>
    <name evidence="2" type="ORF">MRATA1EN1_LOCUS27923</name>
</gene>
<reference evidence="2" key="1">
    <citation type="submission" date="2023-04" db="EMBL/GenBank/DDBJ databases">
        <authorList>
            <consortium name="ELIXIR-Norway"/>
        </authorList>
    </citation>
    <scope>NUCLEOTIDE SEQUENCE [LARGE SCALE GENOMIC DNA]</scope>
</reference>
<evidence type="ECO:0000313" key="3">
    <source>
        <dbReference type="Proteomes" id="UP001176941"/>
    </source>
</evidence>
<accession>A0ABN9A1U3</accession>
<name>A0ABN9A1U3_RANTA</name>
<evidence type="ECO:0000313" key="2">
    <source>
        <dbReference type="EMBL" id="CAI9178961.1"/>
    </source>
</evidence>
<dbReference type="Proteomes" id="UP001176941">
    <property type="component" value="Chromosome 8"/>
</dbReference>